<keyword evidence="10" id="KW-1185">Reference proteome</keyword>
<keyword evidence="4 8" id="KW-0653">Protein transport</keyword>
<evidence type="ECO:0000256" key="2">
    <source>
        <dbReference type="ARBA" id="ARBA00022448"/>
    </source>
</evidence>
<evidence type="ECO:0000256" key="7">
    <source>
        <dbReference type="ARBA" id="ARBA00025800"/>
    </source>
</evidence>
<dbReference type="OrthoDB" id="660759at2759"/>
<name>A0A9W7CF16_9STRA</name>
<evidence type="ECO:0000256" key="5">
    <source>
        <dbReference type="ARBA" id="ARBA00022989"/>
    </source>
</evidence>
<dbReference type="Proteomes" id="UP001165122">
    <property type="component" value="Unassembled WGS sequence"/>
</dbReference>
<feature type="transmembrane region" description="Helical" evidence="8">
    <location>
        <begin position="92"/>
        <end position="114"/>
    </location>
</feature>
<evidence type="ECO:0000256" key="8">
    <source>
        <dbReference type="RuleBase" id="RU363111"/>
    </source>
</evidence>
<gene>
    <name evidence="9" type="ORF">TrLO_g15143</name>
</gene>
<dbReference type="PANTHER" id="PTHR23137:SF36">
    <property type="entry name" value="VESICLE TRANSPORT PROTEIN SFT2C"/>
    <property type="match status" value="1"/>
</dbReference>
<dbReference type="AlphaFoldDB" id="A0A9W7CF16"/>
<sequence length="213" mass="23265">MADFNTWYQQQHQTDGDLESQSLLSSVQSNIQSNLQGLKMPTLQSSSPPVLFGLDYATRFRLFICCLLLSSLFFALGFIVGLPALALRPQKFALCFTFGSLTFMTSFAMLKGPAAHIKSMFQPDRIVFTCVYLLSMLLTVFCTFSRGGVSGYFLVLGSCSIQLLALLWYLITFLPGGSAGMMMVTSGLKSILAPLGRMIVGCGSMCCNSIMKS</sequence>
<dbReference type="GO" id="GO:0012505">
    <property type="term" value="C:endomembrane system"/>
    <property type="evidence" value="ECO:0007669"/>
    <property type="project" value="UniProtKB-ARBA"/>
</dbReference>
<protein>
    <recommendedName>
        <fullName evidence="8">Vesicle transport protein</fullName>
    </recommendedName>
</protein>
<comment type="subcellular location">
    <subcellularLocation>
        <location evidence="1 8">Membrane</location>
        <topology evidence="1 8">Multi-pass membrane protein</topology>
    </subcellularLocation>
</comment>
<evidence type="ECO:0000256" key="4">
    <source>
        <dbReference type="ARBA" id="ARBA00022927"/>
    </source>
</evidence>
<dbReference type="InterPro" id="IPR007305">
    <property type="entry name" value="Vesicle_transpt_Got1/SFT2"/>
</dbReference>
<feature type="transmembrane region" description="Helical" evidence="8">
    <location>
        <begin position="60"/>
        <end position="85"/>
    </location>
</feature>
<feature type="transmembrane region" description="Helical" evidence="8">
    <location>
        <begin position="151"/>
        <end position="171"/>
    </location>
</feature>
<comment type="function">
    <text evidence="8">May be involved in fusion of retrograde transport vesicles derived from an endocytic compartment with the Golgi complex.</text>
</comment>
<dbReference type="GO" id="GO:0015031">
    <property type="term" value="P:protein transport"/>
    <property type="evidence" value="ECO:0007669"/>
    <property type="project" value="UniProtKB-KW"/>
</dbReference>
<dbReference type="GO" id="GO:0016020">
    <property type="term" value="C:membrane"/>
    <property type="evidence" value="ECO:0007669"/>
    <property type="project" value="UniProtKB-SubCell"/>
</dbReference>
<dbReference type="GO" id="GO:0005737">
    <property type="term" value="C:cytoplasm"/>
    <property type="evidence" value="ECO:0007669"/>
    <property type="project" value="UniProtKB-ARBA"/>
</dbReference>
<evidence type="ECO:0000256" key="1">
    <source>
        <dbReference type="ARBA" id="ARBA00004141"/>
    </source>
</evidence>
<comment type="similarity">
    <text evidence="7 8">Belongs to the SFT2 family.</text>
</comment>
<keyword evidence="6 8" id="KW-0472">Membrane</keyword>
<dbReference type="PANTHER" id="PTHR23137">
    <property type="entry name" value="VESICLE TRANSPORT PROTEIN-RELATED"/>
    <property type="match status" value="1"/>
</dbReference>
<evidence type="ECO:0000313" key="9">
    <source>
        <dbReference type="EMBL" id="GMI04926.1"/>
    </source>
</evidence>
<dbReference type="InterPro" id="IPR011691">
    <property type="entry name" value="Vesicle_transpt_SFT2"/>
</dbReference>
<reference evidence="10" key="1">
    <citation type="journal article" date="2023" name="Commun. Biol.">
        <title>Genome analysis of Parmales, the sister group of diatoms, reveals the evolutionary specialization of diatoms from phago-mixotrophs to photoautotrophs.</title>
        <authorList>
            <person name="Ban H."/>
            <person name="Sato S."/>
            <person name="Yoshikawa S."/>
            <person name="Yamada K."/>
            <person name="Nakamura Y."/>
            <person name="Ichinomiya M."/>
            <person name="Sato N."/>
            <person name="Blanc-Mathieu R."/>
            <person name="Endo H."/>
            <person name="Kuwata A."/>
            <person name="Ogata H."/>
        </authorList>
    </citation>
    <scope>NUCLEOTIDE SEQUENCE [LARGE SCALE GENOMIC DNA]</scope>
    <source>
        <strain evidence="10">NIES 3700</strain>
    </source>
</reference>
<keyword evidence="2 8" id="KW-0813">Transport</keyword>
<dbReference type="Pfam" id="PF04178">
    <property type="entry name" value="Got1"/>
    <property type="match status" value="1"/>
</dbReference>
<evidence type="ECO:0000256" key="6">
    <source>
        <dbReference type="ARBA" id="ARBA00023136"/>
    </source>
</evidence>
<evidence type="ECO:0000256" key="3">
    <source>
        <dbReference type="ARBA" id="ARBA00022692"/>
    </source>
</evidence>
<accession>A0A9W7CF16</accession>
<proteinExistence type="inferred from homology"/>
<dbReference type="EMBL" id="BRXW01000079">
    <property type="protein sequence ID" value="GMI04926.1"/>
    <property type="molecule type" value="Genomic_DNA"/>
</dbReference>
<feature type="transmembrane region" description="Helical" evidence="8">
    <location>
        <begin position="126"/>
        <end position="144"/>
    </location>
</feature>
<keyword evidence="3 8" id="KW-0812">Transmembrane</keyword>
<keyword evidence="5 8" id="KW-1133">Transmembrane helix</keyword>
<evidence type="ECO:0000313" key="10">
    <source>
        <dbReference type="Proteomes" id="UP001165122"/>
    </source>
</evidence>
<comment type="caution">
    <text evidence="9">The sequence shown here is derived from an EMBL/GenBank/DDBJ whole genome shotgun (WGS) entry which is preliminary data.</text>
</comment>
<organism evidence="9 10">
    <name type="scientific">Triparma laevis f. longispina</name>
    <dbReference type="NCBI Taxonomy" id="1714387"/>
    <lineage>
        <taxon>Eukaryota</taxon>
        <taxon>Sar</taxon>
        <taxon>Stramenopiles</taxon>
        <taxon>Ochrophyta</taxon>
        <taxon>Bolidophyceae</taxon>
        <taxon>Parmales</taxon>
        <taxon>Triparmaceae</taxon>
        <taxon>Triparma</taxon>
    </lineage>
</organism>
<dbReference type="GO" id="GO:0016192">
    <property type="term" value="P:vesicle-mediated transport"/>
    <property type="evidence" value="ECO:0007669"/>
    <property type="project" value="InterPro"/>
</dbReference>